<feature type="transmembrane region" description="Helical" evidence="1">
    <location>
        <begin position="84"/>
        <end position="105"/>
    </location>
</feature>
<feature type="transmembrane region" description="Helical" evidence="1">
    <location>
        <begin position="111"/>
        <end position="132"/>
    </location>
</feature>
<evidence type="ECO:0000313" key="2">
    <source>
        <dbReference type="EMBL" id="SEG60781.1"/>
    </source>
</evidence>
<reference evidence="2 3" key="1">
    <citation type="submission" date="2016-10" db="EMBL/GenBank/DDBJ databases">
        <authorList>
            <person name="de Groot N.N."/>
        </authorList>
    </citation>
    <scope>NUCLEOTIDE SEQUENCE [LARGE SCALE GENOMIC DNA]</scope>
    <source>
        <strain evidence="2 3">DSM 22489</strain>
    </source>
</reference>
<gene>
    <name evidence="2" type="ORF">SAMN05421819_3752</name>
</gene>
<keyword evidence="1" id="KW-0472">Membrane</keyword>
<organism evidence="2 3">
    <name type="scientific">Bryocella elongata</name>
    <dbReference type="NCBI Taxonomy" id="863522"/>
    <lineage>
        <taxon>Bacteria</taxon>
        <taxon>Pseudomonadati</taxon>
        <taxon>Acidobacteriota</taxon>
        <taxon>Terriglobia</taxon>
        <taxon>Terriglobales</taxon>
        <taxon>Acidobacteriaceae</taxon>
        <taxon>Bryocella</taxon>
    </lineage>
</organism>
<dbReference type="EMBL" id="FNVA01000007">
    <property type="protein sequence ID" value="SEG60781.1"/>
    <property type="molecule type" value="Genomic_DNA"/>
</dbReference>
<name>A0A1H6BJ43_9BACT</name>
<dbReference type="Proteomes" id="UP000236728">
    <property type="component" value="Unassembled WGS sequence"/>
</dbReference>
<accession>A0A1H6BJ43</accession>
<sequence length="136" mass="14962">MGVTAQTNDRPNYRTIGWKLLKGAKAMQQNVPVDFKMTASEDALLNRTLERKPQIAVPEGFAARVAAALPPQSPRRAPRSFGSLISLGAAMVVTLVMFALAPAAHPVLTNFAFDMELLMLVQLCAIGWYYALRREM</sequence>
<dbReference type="AlphaFoldDB" id="A0A1H6BJ43"/>
<keyword evidence="1" id="KW-1133">Transmembrane helix</keyword>
<keyword evidence="1" id="KW-0812">Transmembrane</keyword>
<evidence type="ECO:0000313" key="3">
    <source>
        <dbReference type="Proteomes" id="UP000236728"/>
    </source>
</evidence>
<evidence type="ECO:0000256" key="1">
    <source>
        <dbReference type="SAM" id="Phobius"/>
    </source>
</evidence>
<keyword evidence="3" id="KW-1185">Reference proteome</keyword>
<protein>
    <submittedName>
        <fullName evidence="2">Uncharacterized protein</fullName>
    </submittedName>
</protein>
<proteinExistence type="predicted"/>